<feature type="compositionally biased region" description="Basic and acidic residues" evidence="1">
    <location>
        <begin position="1068"/>
        <end position="1150"/>
    </location>
</feature>
<feature type="region of interest" description="Disordered" evidence="1">
    <location>
        <begin position="1061"/>
        <end position="1196"/>
    </location>
</feature>
<feature type="compositionally biased region" description="Pro residues" evidence="1">
    <location>
        <begin position="554"/>
        <end position="569"/>
    </location>
</feature>
<proteinExistence type="predicted"/>
<dbReference type="RefSeq" id="WP_069921916.1">
    <property type="nucleotide sequence ID" value="NZ_MEHK01000001.1"/>
</dbReference>
<evidence type="ECO:0000313" key="3">
    <source>
        <dbReference type="Proteomes" id="UP000095705"/>
    </source>
</evidence>
<feature type="compositionally biased region" description="Low complexity" evidence="1">
    <location>
        <begin position="1173"/>
        <end position="1196"/>
    </location>
</feature>
<dbReference type="STRING" id="36818.BGK67_22275"/>
<dbReference type="EMBL" id="MEHK01000001">
    <property type="protein sequence ID" value="OEJ33703.1"/>
    <property type="molecule type" value="Genomic_DNA"/>
</dbReference>
<gene>
    <name evidence="2" type="ORF">BGK67_22275</name>
</gene>
<feature type="region of interest" description="Disordered" evidence="1">
    <location>
        <begin position="302"/>
        <end position="324"/>
    </location>
</feature>
<feature type="region of interest" description="Disordered" evidence="1">
    <location>
        <begin position="39"/>
        <end position="105"/>
    </location>
</feature>
<dbReference type="Proteomes" id="UP000095705">
    <property type="component" value="Unassembled WGS sequence"/>
</dbReference>
<evidence type="ECO:0000313" key="2">
    <source>
        <dbReference type="EMBL" id="OEJ33703.1"/>
    </source>
</evidence>
<accession>A0A1E5PW49</accession>
<sequence length="1208" mass="128627">MPPAGVPGIRELAVLLRGAGLDPTAEELADALWLAARMGRPAPPAPGAEASVPEPEAEDLVRPPEDPERVEPEAEDPIRLYAPAPRRAGEAEPEPAGEPPGERGVPVRVPAAAALPRILAIQRALRALQRHRPPAPPTRTVLDEPATAEASARALGLVIPVLRPESRREATVRLVMDASPSMAVWHDMFEELRSVCERLGAFRDVQVHYLHRLPDGTAALGRSPAPGAGLRSGDQLRDPTGRALTMVVSDCAGPLWREGSAHRLLHRWAECTPCVVVQPLPQRLWGRSWLPTERGTLSRIEGSGGKLRFRSDRPPLPGRPTGGLTVPVLPPSAIALGAWARLVAGLGTGPVQAEVGRVLAAHPAAPPPPPRAVRPPRELVARFRSSAAPRAVQLAVYLSAAPLTLPVMRLVQRTMLPDSEPSDLAEVLLSGLLRRSPDTPGQWYEFAPGVQDVLLGPLGRDEAALVLKHCSEYVLAHFGRGVRNFPALAVSQLTGEPPADAEDGPDAGTGAVSGPGTGPVPGDADRVPAGRLPQAFAQVSAKVVRRYLPGVPEEGPPVREPATPPPPPARAGALRAARERLADADRDRTGGADGDARALYEAVAVLRRAVAAPAGPGDPPEEAETELAGALLRLWAAQRDPELLTEAERTLTGLSTPPARALHGRVLYERALAGEPRADLLAAADREFAAAGTASADPGLRRDCAVRRAETLIRLSALREDPGALREARAALEPVAGAVGDTAAHPELQRALGRVLLALLPHTPDPAERTALADEASARLTVTGPAADDAAGRETRARTRVELAGALRYLPARLEDAAGELRAAFEEAGGDPDLRVAALVCLARVHRARYERDADPVALEDAAQAYGRARRLIPRDAEAFGELLPEWGDVLLERARAADGRAFTGAAVRVLRESRAAVPQSDPGAAHRLLRLAAGLRLRHGYEGDPVDLREAEYLLELAVRQSRSPLERAGAWRDHADVQLEIHGHTRAADRLDRAADSYRRAWRAALEADREERRDLAVELAARVQELRGGVLERLARPRAALDAYRSALELWARLGGAGAQGQGQERPEYRSEERPAAGPREGRDGAVPDRRDEGLNDGPRDRNDVQRDGLHDDRDDYRNDGLDDGRIEGQPDAPNDGRNDGRNDGQPDGRPSGPPEDRPGGPPGGPPTDPSASPSGGPSARSPGRPAQGRAAALAERIRALEAAL</sequence>
<dbReference type="InterPro" id="IPR047738">
    <property type="entry name" value="SAV_2336-like_N"/>
</dbReference>
<feature type="compositionally biased region" description="Basic and acidic residues" evidence="1">
    <location>
        <begin position="59"/>
        <end position="78"/>
    </location>
</feature>
<comment type="caution">
    <text evidence="2">The sequence shown here is derived from an EMBL/GenBank/DDBJ whole genome shotgun (WGS) entry which is preliminary data.</text>
</comment>
<feature type="region of interest" description="Disordered" evidence="1">
    <location>
        <begin position="550"/>
        <end position="573"/>
    </location>
</feature>
<dbReference type="AlphaFoldDB" id="A0A1E5PW49"/>
<organism evidence="2 3">
    <name type="scientific">Streptomyces subrutilus</name>
    <dbReference type="NCBI Taxonomy" id="36818"/>
    <lineage>
        <taxon>Bacteria</taxon>
        <taxon>Bacillati</taxon>
        <taxon>Actinomycetota</taxon>
        <taxon>Actinomycetes</taxon>
        <taxon>Kitasatosporales</taxon>
        <taxon>Streptomycetaceae</taxon>
        <taxon>Streptomyces</taxon>
    </lineage>
</organism>
<name>A0A1E5PW49_9ACTN</name>
<reference evidence="2 3" key="1">
    <citation type="submission" date="2016-08" db="EMBL/GenBank/DDBJ databases">
        <title>The complete genome of Streptomyces subrutilus 10-1-1.</title>
        <authorList>
            <person name="Chen X."/>
        </authorList>
    </citation>
    <scope>NUCLEOTIDE SEQUENCE [LARGE SCALE GENOMIC DNA]</scope>
    <source>
        <strain evidence="2 3">10-1-1</strain>
    </source>
</reference>
<evidence type="ECO:0000256" key="1">
    <source>
        <dbReference type="SAM" id="MobiDB-lite"/>
    </source>
</evidence>
<feature type="region of interest" description="Disordered" evidence="1">
    <location>
        <begin position="494"/>
        <end position="528"/>
    </location>
</feature>
<keyword evidence="3" id="KW-1185">Reference proteome</keyword>
<dbReference type="NCBIfam" id="NF041121">
    <property type="entry name" value="SAV_2336_NTERM"/>
    <property type="match status" value="1"/>
</dbReference>
<evidence type="ECO:0008006" key="4">
    <source>
        <dbReference type="Google" id="ProtNLM"/>
    </source>
</evidence>
<feature type="compositionally biased region" description="Pro residues" evidence="1">
    <location>
        <begin position="1163"/>
        <end position="1172"/>
    </location>
</feature>
<protein>
    <recommendedName>
        <fullName evidence="4">Tetratricopeptide repeat protein</fullName>
    </recommendedName>
</protein>